<dbReference type="Proteomes" id="UP001446032">
    <property type="component" value="Unassembled WGS sequence"/>
</dbReference>
<proteinExistence type="predicted"/>
<evidence type="ECO:0008006" key="3">
    <source>
        <dbReference type="Google" id="ProtNLM"/>
    </source>
</evidence>
<keyword evidence="2" id="KW-1185">Reference proteome</keyword>
<evidence type="ECO:0000313" key="1">
    <source>
        <dbReference type="EMBL" id="MEQ2359069.1"/>
    </source>
</evidence>
<dbReference type="RefSeq" id="WP_349078099.1">
    <property type="nucleotide sequence ID" value="NZ_JBBMEI010000038.1"/>
</dbReference>
<sequence length="102" mass="11991">MNKRIVSMIRKLSKTEQEISLTELAEEFQISQRTESDRRVFLLSLVNYNPDAAREDVVQKQIAVDEERNALLGKILYEQEHAHECFLSDSSFRKIQFLTYIP</sequence>
<organism evidence="1 2">
    <name type="scientific">Blautia intestinihominis</name>
    <dbReference type="NCBI Taxonomy" id="3133152"/>
    <lineage>
        <taxon>Bacteria</taxon>
        <taxon>Bacillati</taxon>
        <taxon>Bacillota</taxon>
        <taxon>Clostridia</taxon>
        <taxon>Lachnospirales</taxon>
        <taxon>Lachnospiraceae</taxon>
        <taxon>Blautia</taxon>
    </lineage>
</organism>
<protein>
    <recommendedName>
        <fullName evidence="3">HTH domain-containing protein</fullName>
    </recommendedName>
</protein>
<accession>A0ABV1AQ90</accession>
<comment type="caution">
    <text evidence="1">The sequence shown here is derived from an EMBL/GenBank/DDBJ whole genome shotgun (WGS) entry which is preliminary data.</text>
</comment>
<dbReference type="EMBL" id="JBBMEI010000038">
    <property type="protein sequence ID" value="MEQ2359069.1"/>
    <property type="molecule type" value="Genomic_DNA"/>
</dbReference>
<name>A0ABV1AQ90_9FIRM</name>
<gene>
    <name evidence="1" type="ORF">WMO75_12160</name>
</gene>
<reference evidence="1 2" key="1">
    <citation type="submission" date="2024-03" db="EMBL/GenBank/DDBJ databases">
        <title>Human intestinal bacterial collection.</title>
        <authorList>
            <person name="Pauvert C."/>
            <person name="Hitch T.C.A."/>
            <person name="Clavel T."/>
        </authorList>
    </citation>
    <scope>NUCLEOTIDE SEQUENCE [LARGE SCALE GENOMIC DNA]</scope>
    <source>
        <strain evidence="1 2">CLA-AA-H95</strain>
    </source>
</reference>
<evidence type="ECO:0000313" key="2">
    <source>
        <dbReference type="Proteomes" id="UP001446032"/>
    </source>
</evidence>